<dbReference type="Proteomes" id="UP000013201">
    <property type="component" value="Unassembled WGS sequence"/>
</dbReference>
<dbReference type="RefSeq" id="WP_006954353.1">
    <property type="nucleotide sequence ID" value="NZ_CAVK010000081.1"/>
</dbReference>
<comment type="cofactor">
    <cofactor evidence="1">
        <name>FAD</name>
        <dbReference type="ChEBI" id="CHEBI:57692"/>
    </cofactor>
</comment>
<proteinExistence type="inferred from homology"/>
<dbReference type="InterPro" id="IPR016169">
    <property type="entry name" value="FAD-bd_PCMH_sub2"/>
</dbReference>
<reference evidence="7" key="2">
    <citation type="submission" date="2013-04" db="EMBL/GenBank/DDBJ databases">
        <title>Bisphenol A degrading Sphingobium sp. strain BiD32.</title>
        <authorList>
            <person name="Nielsen J.L."/>
            <person name="Zhou N.A."/>
            <person name="Kjeldal H."/>
        </authorList>
    </citation>
    <scope>NUCLEOTIDE SEQUENCE [LARGE SCALE GENOMIC DNA]</scope>
    <source>
        <strain evidence="7">BiD32</strain>
    </source>
</reference>
<dbReference type="EMBL" id="CAVK010000081">
    <property type="protein sequence ID" value="CCW17476.1"/>
    <property type="molecule type" value="Genomic_DNA"/>
</dbReference>
<dbReference type="Gene3D" id="1.10.45.10">
    <property type="entry name" value="Vanillyl-alcohol Oxidase, Chain A, domain 4"/>
    <property type="match status" value="1"/>
</dbReference>
<keyword evidence="7" id="KW-1185">Reference proteome</keyword>
<dbReference type="Gene3D" id="3.30.70.2740">
    <property type="match status" value="1"/>
</dbReference>
<dbReference type="PANTHER" id="PTHR43716">
    <property type="entry name" value="D-2-HYDROXYGLUTARATE DEHYDROGENASE, MITOCHONDRIAL"/>
    <property type="match status" value="1"/>
</dbReference>
<evidence type="ECO:0000256" key="1">
    <source>
        <dbReference type="ARBA" id="ARBA00001974"/>
    </source>
</evidence>
<sequence>MIGQHIIARFAALLGPKGVITDPDDIAPWVSDWRGRYHGAAAAILSPACVEEVAALVTLAAETGVALVPQGGNTSMVGGATPPADGSALILSLRRMNRIRSLSADVNLAIGEAGVILSNLHDAAQAAGRRFPLSLGAKGSATIGGLVSTNAGGTQVLRHGTMRALVEGIEAVLPDGSIFHGLDALKKDNRGYDIKQLLIGAEGTLGVITAAALRLVPAIAARAVGWVGVASPADALALLRLTEAELGDSVEGFEVIADETLGFVLGHIPGTRSPIETRTPWHVLIEVDHGDLRDPGPGERLEGALALAFDRGIAIDAVVAANEAQADAFWRIRESLSESEKAQGPALQYDISVPVARMPAFMTQAADAAMAQFPGTTASSFGHLGDGNVHFHVRAPRGTVDGPGWIAAEGEAINAFVHDAVVAAGGSISAEHGIGQMKRAELARLAGPARIGALRAIKAAFDPKGLFNPGKLIPLPDELG</sequence>
<comment type="caution">
    <text evidence="6">The sequence shown here is derived from an EMBL/GenBank/DDBJ whole genome shotgun (WGS) entry which is preliminary data.</text>
</comment>
<accession>N1MKJ6</accession>
<dbReference type="InterPro" id="IPR006094">
    <property type="entry name" value="Oxid_FAD_bind_N"/>
</dbReference>
<dbReference type="InterPro" id="IPR004113">
    <property type="entry name" value="FAD-bd_oxidored_4_C"/>
</dbReference>
<dbReference type="SUPFAM" id="SSF56176">
    <property type="entry name" value="FAD-binding/transporter-associated domain-like"/>
    <property type="match status" value="1"/>
</dbReference>
<keyword evidence="3" id="KW-0285">Flavoprotein</keyword>
<dbReference type="GO" id="GO:0071949">
    <property type="term" value="F:FAD binding"/>
    <property type="evidence" value="ECO:0007669"/>
    <property type="project" value="InterPro"/>
</dbReference>
<dbReference type="Gene3D" id="3.30.465.10">
    <property type="match status" value="1"/>
</dbReference>
<dbReference type="SUPFAM" id="SSF55103">
    <property type="entry name" value="FAD-linked oxidases, C-terminal domain"/>
    <property type="match status" value="1"/>
</dbReference>
<dbReference type="OrthoDB" id="9811557at2"/>
<dbReference type="GO" id="GO:0022904">
    <property type="term" value="P:respiratory electron transport chain"/>
    <property type="evidence" value="ECO:0007669"/>
    <property type="project" value="TreeGrafter"/>
</dbReference>
<dbReference type="Gene3D" id="3.30.43.10">
    <property type="entry name" value="Uridine Diphospho-n-acetylenolpyruvylglucosamine Reductase, domain 2"/>
    <property type="match status" value="1"/>
</dbReference>
<dbReference type="PANTHER" id="PTHR43716:SF2">
    <property type="entry name" value="BLL6224 PROTEIN"/>
    <property type="match status" value="1"/>
</dbReference>
<evidence type="ECO:0000256" key="2">
    <source>
        <dbReference type="ARBA" id="ARBA00008000"/>
    </source>
</evidence>
<comment type="similarity">
    <text evidence="2">Belongs to the FAD-binding oxidoreductase/transferase type 4 family.</text>
</comment>
<evidence type="ECO:0000256" key="4">
    <source>
        <dbReference type="ARBA" id="ARBA00022827"/>
    </source>
</evidence>
<protein>
    <submittedName>
        <fullName evidence="6">D-2-hydroxyglutarate dehydrogenase</fullName>
    </submittedName>
</protein>
<reference evidence="6 7" key="1">
    <citation type="submission" date="2013-03" db="EMBL/GenBank/DDBJ databases">
        <authorList>
            <person name="Le V."/>
        </authorList>
    </citation>
    <scope>NUCLEOTIDE SEQUENCE [LARGE SCALE GENOMIC DNA]</scope>
    <source>
        <strain evidence="6 7">BiD32</strain>
    </source>
</reference>
<evidence type="ECO:0000259" key="5">
    <source>
        <dbReference type="PROSITE" id="PS51387"/>
    </source>
</evidence>
<dbReference type="GO" id="GO:0003824">
    <property type="term" value="F:catalytic activity"/>
    <property type="evidence" value="ECO:0007669"/>
    <property type="project" value="InterPro"/>
</dbReference>
<keyword evidence="4" id="KW-0274">FAD</keyword>
<gene>
    <name evidence="6" type="ORF">EBBID32_18160</name>
</gene>
<organism evidence="6 7">
    <name type="scientific">Sphingobium indicum BiD32</name>
    <dbReference type="NCBI Taxonomy" id="1301087"/>
    <lineage>
        <taxon>Bacteria</taxon>
        <taxon>Pseudomonadati</taxon>
        <taxon>Pseudomonadota</taxon>
        <taxon>Alphaproteobacteria</taxon>
        <taxon>Sphingomonadales</taxon>
        <taxon>Sphingomonadaceae</taxon>
        <taxon>Sphingobium</taxon>
    </lineage>
</organism>
<evidence type="ECO:0000256" key="3">
    <source>
        <dbReference type="ARBA" id="ARBA00022630"/>
    </source>
</evidence>
<name>N1MKJ6_9SPHN</name>
<dbReference type="PROSITE" id="PS51387">
    <property type="entry name" value="FAD_PCMH"/>
    <property type="match status" value="1"/>
</dbReference>
<dbReference type="Pfam" id="PF01565">
    <property type="entry name" value="FAD_binding_4"/>
    <property type="match status" value="1"/>
</dbReference>
<feature type="domain" description="FAD-binding PCMH-type" evidence="5">
    <location>
        <begin position="37"/>
        <end position="218"/>
    </location>
</feature>
<dbReference type="Pfam" id="PF02913">
    <property type="entry name" value="FAD-oxidase_C"/>
    <property type="match status" value="1"/>
</dbReference>
<dbReference type="InterPro" id="IPR016167">
    <property type="entry name" value="FAD-bd_PCMH_sub1"/>
</dbReference>
<dbReference type="InterPro" id="IPR016171">
    <property type="entry name" value="Vanillyl_alc_oxidase_C-sub2"/>
</dbReference>
<dbReference type="InterPro" id="IPR036318">
    <property type="entry name" value="FAD-bd_PCMH-like_sf"/>
</dbReference>
<dbReference type="Gene3D" id="3.30.70.2190">
    <property type="match status" value="1"/>
</dbReference>
<evidence type="ECO:0000313" key="7">
    <source>
        <dbReference type="Proteomes" id="UP000013201"/>
    </source>
</evidence>
<dbReference type="AlphaFoldDB" id="N1MKJ6"/>
<dbReference type="InterPro" id="IPR051264">
    <property type="entry name" value="FAD-oxidored/transferase_4"/>
</dbReference>
<dbReference type="InterPro" id="IPR016166">
    <property type="entry name" value="FAD-bd_PCMH"/>
</dbReference>
<dbReference type="FunFam" id="1.10.45.10:FF:000001">
    <property type="entry name" value="D-lactate dehydrogenase mitochondrial"/>
    <property type="match status" value="1"/>
</dbReference>
<dbReference type="InterPro" id="IPR016164">
    <property type="entry name" value="FAD-linked_Oxase-like_C"/>
</dbReference>
<evidence type="ECO:0000313" key="6">
    <source>
        <dbReference type="EMBL" id="CCW17476.1"/>
    </source>
</evidence>